<sequence length="75" mass="8441">MSRIKAAIDDDGQESSVEFSLDEVIAHHQDGTAWKDMNDDDRMSVIKDYAAWLYSRQNGRAGDLRVSVSPNALDR</sequence>
<comment type="caution">
    <text evidence="1">The sequence shown here is derived from an EMBL/GenBank/DDBJ whole genome shotgun (WGS) entry which is preliminary data.</text>
</comment>
<evidence type="ECO:0000313" key="1">
    <source>
        <dbReference type="EMBL" id="MEC4722439.1"/>
    </source>
</evidence>
<gene>
    <name evidence="1" type="ORF">RY831_25065</name>
</gene>
<name>A0ABU6JFK1_9BURK</name>
<proteinExistence type="predicted"/>
<organism evidence="1 2">
    <name type="scientific">Noviherbaspirillum album</name>
    <dbReference type="NCBI Taxonomy" id="3080276"/>
    <lineage>
        <taxon>Bacteria</taxon>
        <taxon>Pseudomonadati</taxon>
        <taxon>Pseudomonadota</taxon>
        <taxon>Betaproteobacteria</taxon>
        <taxon>Burkholderiales</taxon>
        <taxon>Oxalobacteraceae</taxon>
        <taxon>Noviherbaspirillum</taxon>
    </lineage>
</organism>
<protein>
    <submittedName>
        <fullName evidence="1">Uncharacterized protein</fullName>
    </submittedName>
</protein>
<dbReference type="Proteomes" id="UP001352263">
    <property type="component" value="Unassembled WGS sequence"/>
</dbReference>
<dbReference type="RefSeq" id="WP_326509114.1">
    <property type="nucleotide sequence ID" value="NZ_JAWIIV010000030.1"/>
</dbReference>
<accession>A0ABU6JFK1</accession>
<evidence type="ECO:0000313" key="2">
    <source>
        <dbReference type="Proteomes" id="UP001352263"/>
    </source>
</evidence>
<reference evidence="1 2" key="1">
    <citation type="submission" date="2023-10" db="EMBL/GenBank/DDBJ databases">
        <title>Noviherbaspirillum sp. CPCC 100848 genome assembly.</title>
        <authorList>
            <person name="Li X.Y."/>
            <person name="Fang X.M."/>
        </authorList>
    </citation>
    <scope>NUCLEOTIDE SEQUENCE [LARGE SCALE GENOMIC DNA]</scope>
    <source>
        <strain evidence="1 2">CPCC 100848</strain>
    </source>
</reference>
<dbReference type="EMBL" id="JAWIIV010000030">
    <property type="protein sequence ID" value="MEC4722439.1"/>
    <property type="molecule type" value="Genomic_DNA"/>
</dbReference>
<keyword evidence="2" id="KW-1185">Reference proteome</keyword>